<sequence length="131" mass="14876">MVLGNTGNNIIGINVFKEDNMTISKRIKQAIELETKYKKEINFLKSLGPYKMYSSYYSRQIQFDKELSVDEVKRFLEIIPGSKIAGDFCFAEDFTYDVAGKITDDIKDWLDENSSLSANGGADGNHFSGWH</sequence>
<dbReference type="GeneID" id="65071139"/>
<protein>
    <submittedName>
        <fullName evidence="1">Uncharacterized protein</fullName>
    </submittedName>
</protein>
<evidence type="ECO:0000313" key="2">
    <source>
        <dbReference type="Proteomes" id="UP000306022"/>
    </source>
</evidence>
<dbReference type="KEGG" id="vg:65071139"/>
<proteinExistence type="predicted"/>
<evidence type="ECO:0000313" key="1">
    <source>
        <dbReference type="EMBL" id="QCW07647.1"/>
    </source>
</evidence>
<accession>A0A4Y5MZA6</accession>
<reference evidence="1 2" key="1">
    <citation type="submission" date="2019-04" db="EMBL/GenBank/DDBJ databases">
        <authorList>
            <person name="de Jong A."/>
        </authorList>
    </citation>
    <scope>NUCLEOTIDE SEQUENCE [LARGE SCALE GENOMIC DNA]</scope>
</reference>
<dbReference type="RefSeq" id="YP_010082139.1">
    <property type="nucleotide sequence ID" value="NC_055027.1"/>
</dbReference>
<name>A0A4Y5MZA6_9CAUD</name>
<dbReference type="EMBL" id="MK779875">
    <property type="protein sequence ID" value="QCW07647.1"/>
    <property type="molecule type" value="Genomic_DNA"/>
</dbReference>
<keyword evidence="2" id="KW-1185">Reference proteome</keyword>
<organism evidence="1 2">
    <name type="scientific">Lactococcus phage CHPC971</name>
    <dbReference type="NCBI Taxonomy" id="2575255"/>
    <lineage>
        <taxon>Viruses</taxon>
        <taxon>Duplodnaviria</taxon>
        <taxon>Heunggongvirae</taxon>
        <taxon>Uroviricota</taxon>
        <taxon>Caudoviricetes</taxon>
        <taxon>Fremauxvirus</taxon>
        <taxon>Fremauxvirus CHPC971</taxon>
    </lineage>
</organism>
<dbReference type="Proteomes" id="UP000306022">
    <property type="component" value="Segment"/>
</dbReference>